<dbReference type="GO" id="GO:0051015">
    <property type="term" value="F:actin filament binding"/>
    <property type="evidence" value="ECO:0007669"/>
    <property type="project" value="InterPro"/>
</dbReference>
<accession>A0AAU9VJ21</accession>
<dbReference type="FunFam" id="3.80.10.10:FF:001164">
    <property type="entry name" value="GH01279p"/>
    <property type="match status" value="1"/>
</dbReference>
<dbReference type="GO" id="GO:0051017">
    <property type="term" value="P:actin filament bundle assembly"/>
    <property type="evidence" value="ECO:0007669"/>
    <property type="project" value="InterPro"/>
</dbReference>
<dbReference type="SUPFAM" id="SSF52058">
    <property type="entry name" value="L domain-like"/>
    <property type="match status" value="1"/>
</dbReference>
<dbReference type="FunFam" id="1.10.418.10:FF:000066">
    <property type="entry name" value="plastin-1 isoform X2"/>
    <property type="match status" value="1"/>
</dbReference>
<dbReference type="InterPro" id="IPR036872">
    <property type="entry name" value="CH_dom_sf"/>
</dbReference>
<evidence type="ECO:0000256" key="6">
    <source>
        <dbReference type="SAM" id="MobiDB-lite"/>
    </source>
</evidence>
<dbReference type="FunFam" id="1.10.418.10:FF:000031">
    <property type="entry name" value="Fimbrin-2 like"/>
    <property type="match status" value="1"/>
</dbReference>
<keyword evidence="2" id="KW-0479">Metal-binding</keyword>
<dbReference type="GO" id="GO:0005509">
    <property type="term" value="F:calcium ion binding"/>
    <property type="evidence" value="ECO:0007669"/>
    <property type="project" value="InterPro"/>
</dbReference>
<dbReference type="AlphaFoldDB" id="A0AAU9VJ21"/>
<dbReference type="EMBL" id="CALNXJ010000001">
    <property type="protein sequence ID" value="CAH3031273.1"/>
    <property type="molecule type" value="Genomic_DNA"/>
</dbReference>
<dbReference type="GO" id="GO:0032432">
    <property type="term" value="C:actin filament bundle"/>
    <property type="evidence" value="ECO:0007669"/>
    <property type="project" value="TreeGrafter"/>
</dbReference>
<proteinExistence type="predicted"/>
<evidence type="ECO:0000313" key="9">
    <source>
        <dbReference type="EMBL" id="CAH3031273.1"/>
    </source>
</evidence>
<dbReference type="SMART" id="SM00054">
    <property type="entry name" value="EFh"/>
    <property type="match status" value="2"/>
</dbReference>
<feature type="domain" description="EF-hand" evidence="8">
    <location>
        <begin position="555"/>
        <end position="590"/>
    </location>
</feature>
<dbReference type="PROSITE" id="PS50021">
    <property type="entry name" value="CH"/>
    <property type="match status" value="4"/>
</dbReference>
<dbReference type="FunFam" id="1.10.418.10:FF:000010">
    <property type="entry name" value="Plastin-3 isoform 1"/>
    <property type="match status" value="1"/>
</dbReference>
<dbReference type="PANTHER" id="PTHR19961:SF18">
    <property type="entry name" value="FI19014P1"/>
    <property type="match status" value="1"/>
</dbReference>
<comment type="caution">
    <text evidence="9">The sequence shown here is derived from an EMBL/GenBank/DDBJ whole genome shotgun (WGS) entry which is preliminary data.</text>
</comment>
<dbReference type="PROSITE" id="PS00018">
    <property type="entry name" value="EF_HAND_1"/>
    <property type="match status" value="2"/>
</dbReference>
<evidence type="ECO:0000256" key="3">
    <source>
        <dbReference type="ARBA" id="ARBA00022737"/>
    </source>
</evidence>
<dbReference type="Gene3D" id="1.10.418.10">
    <property type="entry name" value="Calponin-like domain"/>
    <property type="match status" value="4"/>
</dbReference>
<evidence type="ECO:0000256" key="2">
    <source>
        <dbReference type="ARBA" id="ARBA00022723"/>
    </source>
</evidence>
<dbReference type="PROSITE" id="PS50222">
    <property type="entry name" value="EF_HAND_2"/>
    <property type="match status" value="2"/>
</dbReference>
<feature type="domain" description="Calponin-homology (CH)" evidence="7">
    <location>
        <begin position="935"/>
        <end position="1044"/>
    </location>
</feature>
<feature type="domain" description="EF-hand" evidence="8">
    <location>
        <begin position="595"/>
        <end position="626"/>
    </location>
</feature>
<dbReference type="CDD" id="cd21301">
    <property type="entry name" value="CH_PLS_rpt4"/>
    <property type="match status" value="1"/>
</dbReference>
<dbReference type="PROSITE" id="PS00019">
    <property type="entry name" value="ACTININ_1"/>
    <property type="match status" value="1"/>
</dbReference>
<evidence type="ECO:0000259" key="7">
    <source>
        <dbReference type="PROSITE" id="PS50021"/>
    </source>
</evidence>
<reference evidence="9 10" key="1">
    <citation type="submission" date="2022-05" db="EMBL/GenBank/DDBJ databases">
        <authorList>
            <consortium name="Genoscope - CEA"/>
            <person name="William W."/>
        </authorList>
    </citation>
    <scope>NUCLEOTIDE SEQUENCE [LARGE SCALE GENOMIC DNA]</scope>
</reference>
<dbReference type="SMART" id="SM00364">
    <property type="entry name" value="LRR_BAC"/>
    <property type="match status" value="9"/>
</dbReference>
<feature type="domain" description="Calponin-homology (CH)" evidence="7">
    <location>
        <begin position="810"/>
        <end position="915"/>
    </location>
</feature>
<dbReference type="InterPro" id="IPR018247">
    <property type="entry name" value="EF_Hand_1_Ca_BS"/>
</dbReference>
<evidence type="ECO:0008006" key="11">
    <source>
        <dbReference type="Google" id="ProtNLM"/>
    </source>
</evidence>
<dbReference type="SMART" id="SM00365">
    <property type="entry name" value="LRR_SD22"/>
    <property type="match status" value="7"/>
</dbReference>
<dbReference type="SUPFAM" id="SSF52075">
    <property type="entry name" value="Outer arm dynein light chain 1"/>
    <property type="match status" value="1"/>
</dbReference>
<keyword evidence="4" id="KW-0106">Calcium</keyword>
<dbReference type="Pfam" id="PF13499">
    <property type="entry name" value="EF-hand_7"/>
    <property type="match status" value="1"/>
</dbReference>
<dbReference type="Pfam" id="PF13855">
    <property type="entry name" value="LRR_8"/>
    <property type="match status" value="3"/>
</dbReference>
<evidence type="ECO:0000256" key="5">
    <source>
        <dbReference type="ARBA" id="ARBA00023203"/>
    </source>
</evidence>
<evidence type="ECO:0000256" key="1">
    <source>
        <dbReference type="ARBA" id="ARBA00022614"/>
    </source>
</evidence>
<dbReference type="GO" id="GO:0005884">
    <property type="term" value="C:actin filament"/>
    <property type="evidence" value="ECO:0007669"/>
    <property type="project" value="TreeGrafter"/>
</dbReference>
<dbReference type="Proteomes" id="UP001159428">
    <property type="component" value="Unassembled WGS sequence"/>
</dbReference>
<evidence type="ECO:0000313" key="10">
    <source>
        <dbReference type="Proteomes" id="UP001159428"/>
    </source>
</evidence>
<dbReference type="InterPro" id="IPR003591">
    <property type="entry name" value="Leu-rich_rpt_typical-subtyp"/>
</dbReference>
<dbReference type="Pfam" id="PF00307">
    <property type="entry name" value="CH"/>
    <property type="match status" value="4"/>
</dbReference>
<organism evidence="9 10">
    <name type="scientific">Pocillopora meandrina</name>
    <dbReference type="NCBI Taxonomy" id="46732"/>
    <lineage>
        <taxon>Eukaryota</taxon>
        <taxon>Metazoa</taxon>
        <taxon>Cnidaria</taxon>
        <taxon>Anthozoa</taxon>
        <taxon>Hexacorallia</taxon>
        <taxon>Scleractinia</taxon>
        <taxon>Astrocoeniina</taxon>
        <taxon>Pocilloporidae</taxon>
        <taxon>Pocillopora</taxon>
    </lineage>
</organism>
<dbReference type="SUPFAM" id="SSF47473">
    <property type="entry name" value="EF-hand"/>
    <property type="match status" value="1"/>
</dbReference>
<gene>
    <name evidence="9" type="ORF">PMEA_00001277</name>
</gene>
<sequence length="1168" mass="132397">MEGNSLQSIPEAVFSLTSMEVLVLSDNEIEHLPHNLYQLVHLKELYLDDNKLAELPEALHRFLSELDSLNVSNNAKALTLCKHHEPRTKQVSKRKLNDVDPNPAAGEPLEELEKFNRSVVAEDRSMVFSEINLNHPEEKRDIFEGGHAFFNLKSEDAKPSAAETARRKARATKANIREAIRPSPKWRILYREMKKAGFLPNVNVKLPKRQKQEKPPKIAKQGSRYTWRGWRVDSDFESAVSQPGVSLSSSFEDVMDDFGHPLSVTRLFPEVKRIGGRITLDLSWQELKFVSPTVCELVNLNSLILDFNQIEELPLSIGNLSRCRMISLNCNKLVSLPENLRFLSNLRRLYLNGNYLRAFPDWLENFQQLTCLSVENNGMSFFPGEIFYLENLENLSLAGNKIKELPEKIKQLKRLRELFLGRNVIDTIPYSIAEMECLRVLFLDNNELNTIPYPVLSLVELQKLNLNGNSLKSVPDNITNLRNLEELNLGKNSIKCLPYWFHRLENLTVLFLNCNGITIFPEVLCKLPSLISLDFSQNEITELPDFVRKPHLSPEELAEIRESFDQFDLDKNGHITTSEIGEVMKALGESIPGYKIRDIIKEVDINENGTVEFTEFLEIYKKNSKKFSAGTEFKKLIKKTEKVEISGGTSESSAEGTKHTLAEAEKVAFVDWINTALQDDAEAKAYLPMDPATQDLFVKINDGIILCKMINLSVPDTVDERAINKPKGGKLTIFKIHENMTLALNSARSIGCNIVNIGAEDLEKGKPHLVLGLLWQIIRIGLFANITLTNVPGLARLLKEGETLKDLMALSPEEILLRWFNYHLEKAGHHRRVKNFSEDIKDSECYSVLLKQITPSEVFVDNRPMSEKDHNKRAEKMLQMADRIGCRKFVRAKDVVAGNSKLNMAFVANLFNCYPALPPMDAEETEELEELREETREERTFRNWMNSIGVNPYVNNLYRDLCNGLVLLQLYDIVKPGSVDWDKVNRPPFKQMGGKMKQLENCNYAVEVGKTFKFSLVGIGGQDIHDCNETLTLAVVWQQMRAYTLALLSKLTEDGKKIEDKDIVDWVNEKLKEANKTSSIASFQDPNISTSLPVLDLVDAIKPGMVEYDMVSAGGTVEEKQENAKYALSVARKIGATTYALPDDLVEVKPKMVLTVFACLMATSLALK</sequence>
<feature type="domain" description="Calponin-homology (CH)" evidence="7">
    <location>
        <begin position="663"/>
        <end position="782"/>
    </location>
</feature>
<dbReference type="InterPro" id="IPR001589">
    <property type="entry name" value="Actinin_actin-bd_CS"/>
</dbReference>
<feature type="region of interest" description="Disordered" evidence="6">
    <location>
        <begin position="86"/>
        <end position="107"/>
    </location>
</feature>
<protein>
    <recommendedName>
        <fullName evidence="11">Fimbrin</fullName>
    </recommendedName>
</protein>
<dbReference type="Gene3D" id="3.80.10.10">
    <property type="entry name" value="Ribonuclease Inhibitor"/>
    <property type="match status" value="3"/>
</dbReference>
<dbReference type="SMART" id="SM00369">
    <property type="entry name" value="LRR_TYP"/>
    <property type="match status" value="10"/>
</dbReference>
<dbReference type="CDD" id="cd21295">
    <property type="entry name" value="CH_PLS_rpt2"/>
    <property type="match status" value="1"/>
</dbReference>
<dbReference type="CDD" id="cd21292">
    <property type="entry name" value="CH_PLS_rpt1"/>
    <property type="match status" value="1"/>
</dbReference>
<dbReference type="GO" id="GO:0005737">
    <property type="term" value="C:cytoplasm"/>
    <property type="evidence" value="ECO:0007669"/>
    <property type="project" value="UniProtKB-ARBA"/>
</dbReference>
<dbReference type="CDD" id="cd21298">
    <property type="entry name" value="CH_PLS_rpt3"/>
    <property type="match status" value="1"/>
</dbReference>
<evidence type="ECO:0000259" key="8">
    <source>
        <dbReference type="PROSITE" id="PS50222"/>
    </source>
</evidence>
<dbReference type="Gene3D" id="1.10.238.10">
    <property type="entry name" value="EF-hand"/>
    <property type="match status" value="1"/>
</dbReference>
<keyword evidence="1" id="KW-0433">Leucine-rich repeat</keyword>
<dbReference type="FunFam" id="1.10.238.10:FF:000263">
    <property type="entry name" value="plastin-1 isoform X2"/>
    <property type="match status" value="1"/>
</dbReference>
<dbReference type="InterPro" id="IPR039959">
    <property type="entry name" value="Fimbrin/Plastin"/>
</dbReference>
<keyword evidence="10" id="KW-1185">Reference proteome</keyword>
<dbReference type="InterPro" id="IPR032675">
    <property type="entry name" value="LRR_dom_sf"/>
</dbReference>
<dbReference type="CDD" id="cd00051">
    <property type="entry name" value="EFh"/>
    <property type="match status" value="1"/>
</dbReference>
<dbReference type="InterPro" id="IPR001715">
    <property type="entry name" value="CH_dom"/>
</dbReference>
<dbReference type="GO" id="GO:0051639">
    <property type="term" value="P:actin filament network formation"/>
    <property type="evidence" value="ECO:0007669"/>
    <property type="project" value="TreeGrafter"/>
</dbReference>
<dbReference type="PROSITE" id="PS51450">
    <property type="entry name" value="LRR"/>
    <property type="match status" value="3"/>
</dbReference>
<keyword evidence="5" id="KW-0009">Actin-binding</keyword>
<dbReference type="FunFam" id="1.10.418.10:FF:000042">
    <property type="entry name" value="Fimbrin, putative"/>
    <property type="match status" value="1"/>
</dbReference>
<dbReference type="InterPro" id="IPR001611">
    <property type="entry name" value="Leu-rich_rpt"/>
</dbReference>
<dbReference type="PANTHER" id="PTHR19961">
    <property type="entry name" value="FIMBRIN/PLASTIN"/>
    <property type="match status" value="1"/>
</dbReference>
<dbReference type="InterPro" id="IPR011992">
    <property type="entry name" value="EF-hand-dom_pair"/>
</dbReference>
<name>A0AAU9VJ21_9CNID</name>
<dbReference type="InterPro" id="IPR002048">
    <property type="entry name" value="EF_hand_dom"/>
</dbReference>
<feature type="domain" description="Calponin-homology (CH)" evidence="7">
    <location>
        <begin position="1057"/>
        <end position="1165"/>
    </location>
</feature>
<evidence type="ECO:0000256" key="4">
    <source>
        <dbReference type="ARBA" id="ARBA00022837"/>
    </source>
</evidence>
<dbReference type="SMART" id="SM00033">
    <property type="entry name" value="CH"/>
    <property type="match status" value="4"/>
</dbReference>
<dbReference type="SUPFAM" id="SSF47576">
    <property type="entry name" value="Calponin-homology domain, CH-domain"/>
    <property type="match status" value="1"/>
</dbReference>
<keyword evidence="3" id="KW-0677">Repeat</keyword>